<keyword evidence="4" id="KW-1185">Reference proteome</keyword>
<protein>
    <recommendedName>
        <fullName evidence="2">DUF305 domain-containing protein</fullName>
    </recommendedName>
</protein>
<evidence type="ECO:0000313" key="4">
    <source>
        <dbReference type="Proteomes" id="UP000600547"/>
    </source>
</evidence>
<evidence type="ECO:0000313" key="3">
    <source>
        <dbReference type="EMBL" id="GGM58253.1"/>
    </source>
</evidence>
<dbReference type="RefSeq" id="WP_155300386.1">
    <property type="nucleotide sequence ID" value="NZ_BMQG01000025.1"/>
</dbReference>
<accession>A0A8H9L8J5</accession>
<dbReference type="EMBL" id="BMQG01000025">
    <property type="protein sequence ID" value="GGM58253.1"/>
    <property type="molecule type" value="Genomic_DNA"/>
</dbReference>
<sequence>MRRALLTLSLLACPLSAAGAGGMDGMMTSGMPMTGMTHMSMPMTPSPTVPGLSRMGLQMQLDMRAMMMPMMNDLARMSGRSFERAFMSMMIPHHQSAIDSSRAVLERAKDAQVRAWATKIIEDQTREIAQMQAQLRAYGGPNAAAMARMVQMNQMMDMPAMIRASSMPERTFLEGMIPHHAAANEKANLALQRTQDPFVLDLAGRIIAAQAAEMHDFQTWLRAHP</sequence>
<dbReference type="AlphaFoldDB" id="A0A8H9L8J5"/>
<feature type="chain" id="PRO_5034151269" description="DUF305 domain-containing protein" evidence="1">
    <location>
        <begin position="20"/>
        <end position="225"/>
    </location>
</feature>
<dbReference type="Gene3D" id="1.20.1260.10">
    <property type="match status" value="2"/>
</dbReference>
<dbReference type="Proteomes" id="UP000600547">
    <property type="component" value="Unassembled WGS sequence"/>
</dbReference>
<gene>
    <name evidence="3" type="ORF">GCM10008956_37290</name>
</gene>
<feature type="signal peptide" evidence="1">
    <location>
        <begin position="1"/>
        <end position="19"/>
    </location>
</feature>
<dbReference type="InterPro" id="IPR012347">
    <property type="entry name" value="Ferritin-like"/>
</dbReference>
<dbReference type="PANTHER" id="PTHR36933">
    <property type="entry name" value="SLL0788 PROTEIN"/>
    <property type="match status" value="1"/>
</dbReference>
<keyword evidence="1" id="KW-0732">Signal</keyword>
<comment type="caution">
    <text evidence="3">The sequence shown here is derived from an EMBL/GenBank/DDBJ whole genome shotgun (WGS) entry which is preliminary data.</text>
</comment>
<organism evidence="3 4">
    <name type="scientific">Deinococcus arenae</name>
    <dbReference type="NCBI Taxonomy" id="1452751"/>
    <lineage>
        <taxon>Bacteria</taxon>
        <taxon>Thermotogati</taxon>
        <taxon>Deinococcota</taxon>
        <taxon>Deinococci</taxon>
        <taxon>Deinococcales</taxon>
        <taxon>Deinococcaceae</taxon>
        <taxon>Deinococcus</taxon>
    </lineage>
</organism>
<evidence type="ECO:0000256" key="1">
    <source>
        <dbReference type="SAM" id="SignalP"/>
    </source>
</evidence>
<dbReference type="InterPro" id="IPR005183">
    <property type="entry name" value="DUF305_CopM-like"/>
</dbReference>
<reference evidence="4" key="1">
    <citation type="journal article" date="2019" name="Int. J. Syst. Evol. Microbiol.">
        <title>The Global Catalogue of Microorganisms (GCM) 10K type strain sequencing project: providing services to taxonomists for standard genome sequencing and annotation.</title>
        <authorList>
            <consortium name="The Broad Institute Genomics Platform"/>
            <consortium name="The Broad Institute Genome Sequencing Center for Infectious Disease"/>
            <person name="Wu L."/>
            <person name="Ma J."/>
        </authorList>
    </citation>
    <scope>NUCLEOTIDE SEQUENCE [LARGE SCALE GENOMIC DNA]</scope>
    <source>
        <strain evidence="4">JCM 31047</strain>
    </source>
</reference>
<dbReference type="PANTHER" id="PTHR36933:SF1">
    <property type="entry name" value="SLL0788 PROTEIN"/>
    <property type="match status" value="1"/>
</dbReference>
<evidence type="ECO:0000259" key="2">
    <source>
        <dbReference type="Pfam" id="PF03713"/>
    </source>
</evidence>
<feature type="domain" description="DUF305" evidence="2">
    <location>
        <begin position="170"/>
        <end position="224"/>
    </location>
</feature>
<proteinExistence type="predicted"/>
<dbReference type="Pfam" id="PF03713">
    <property type="entry name" value="DUF305"/>
    <property type="match status" value="2"/>
</dbReference>
<name>A0A8H9L8J5_9DEIO</name>
<feature type="domain" description="DUF305" evidence="2">
    <location>
        <begin position="54"/>
        <end position="133"/>
    </location>
</feature>